<evidence type="ECO:0000313" key="1">
    <source>
        <dbReference type="EMBL" id="QAV16236.1"/>
    </source>
</evidence>
<accession>A0A410WPA4</accession>
<dbReference type="KEGG" id="pchi:PC41400_00385"/>
<dbReference type="AlphaFoldDB" id="A0A410WPA4"/>
<sequence length="63" mass="6669">MCAEKRSGTGNYRIGIIGKSLRSWQPGIGFNESPSESTAGACPRSTALAAAYGGPTLMKEDYR</sequence>
<dbReference type="EMBL" id="CP026520">
    <property type="protein sequence ID" value="QAV16236.1"/>
    <property type="molecule type" value="Genomic_DNA"/>
</dbReference>
<name>A0A410WPA4_9BACL</name>
<gene>
    <name evidence="1" type="ORF">PC41400_00385</name>
</gene>
<reference evidence="1 2" key="1">
    <citation type="submission" date="2018-01" db="EMBL/GenBank/DDBJ databases">
        <title>The whole genome sequencing and assembly of Paenibacillus chitinolyticus KCCM 41400 strain.</title>
        <authorList>
            <person name="Kim J.-Y."/>
            <person name="Park M.-K."/>
            <person name="Lee Y.-J."/>
            <person name="Yi H."/>
            <person name="Bahn Y.-S."/>
            <person name="Kim J.F."/>
            <person name="Lee D.-W."/>
        </authorList>
    </citation>
    <scope>NUCLEOTIDE SEQUENCE [LARGE SCALE GENOMIC DNA]</scope>
    <source>
        <strain evidence="1 2">KCCM 41400</strain>
    </source>
</reference>
<evidence type="ECO:0000313" key="2">
    <source>
        <dbReference type="Proteomes" id="UP000288943"/>
    </source>
</evidence>
<protein>
    <submittedName>
        <fullName evidence="1">Uncharacterized protein</fullName>
    </submittedName>
</protein>
<organism evidence="1 2">
    <name type="scientific">Paenibacillus chitinolyticus</name>
    <dbReference type="NCBI Taxonomy" id="79263"/>
    <lineage>
        <taxon>Bacteria</taxon>
        <taxon>Bacillati</taxon>
        <taxon>Bacillota</taxon>
        <taxon>Bacilli</taxon>
        <taxon>Bacillales</taxon>
        <taxon>Paenibacillaceae</taxon>
        <taxon>Paenibacillus</taxon>
    </lineage>
</organism>
<dbReference type="Proteomes" id="UP000288943">
    <property type="component" value="Chromosome"/>
</dbReference>
<proteinExistence type="predicted"/>